<name>A0A6N1NRS1_9VIRU</name>
<keyword evidence="1" id="KW-1133">Transmembrane helix</keyword>
<reference evidence="2" key="1">
    <citation type="submission" date="2017-06" db="EMBL/GenBank/DDBJ databases">
        <authorList>
            <person name="Assis F.L."/>
            <person name="Abrahao J.S."/>
            <person name="Silva L."/>
            <person name="Khalil J.B."/>
            <person name="Rodrigues R."/>
            <person name="Silva L.S."/>
            <person name="Boratto P."/>
            <person name="Andrade M."/>
            <person name="Kroon E.G."/>
            <person name="Ribeiro B."/>
            <person name="Bergier I."/>
            <person name="Seligmann H."/>
            <person name="Ghigo E."/>
            <person name="Colson P."/>
            <person name="Levasseur A."/>
            <person name="Raoult D."/>
            <person name="Scola B.L."/>
        </authorList>
    </citation>
    <scope>NUCLEOTIDE SEQUENCE</scope>
    <source>
        <strain evidence="2">Deep ocean</strain>
    </source>
</reference>
<dbReference type="RefSeq" id="YP_010781074.1">
    <property type="nucleotide sequence ID" value="NC_075038.1"/>
</dbReference>
<accession>A0A6N1NRS1</accession>
<dbReference type="KEGG" id="vg:80517765"/>
<evidence type="ECO:0000313" key="2">
    <source>
        <dbReference type="EMBL" id="QKU34443.1"/>
    </source>
</evidence>
<reference evidence="2" key="2">
    <citation type="journal article" date="2018" name="Nat. Commun.">
        <title>Tailed giant Tupanvirus possesses the most complete translational apparatus of the known virosphere.</title>
        <authorList>
            <person name="Abrahao J."/>
            <person name="Silva L."/>
            <person name="Silva L.S."/>
            <person name="Khalil J.Y.B."/>
            <person name="Rodrigues R."/>
            <person name="Arantes T."/>
            <person name="Assis F."/>
            <person name="Boratto P."/>
            <person name="Andrade M."/>
            <person name="Kroon E.G."/>
            <person name="Ribeiro B."/>
            <person name="Bergier I."/>
            <person name="Seligmann H."/>
            <person name="Ghigo E."/>
            <person name="Colson P."/>
            <person name="Levasseur A."/>
            <person name="Kroemer G."/>
            <person name="Raoult D."/>
            <person name="La Scola B."/>
        </authorList>
    </citation>
    <scope>NUCLEOTIDE SEQUENCE [LARGE SCALE GENOMIC DNA]</scope>
    <source>
        <strain evidence="2">Deep ocean</strain>
    </source>
</reference>
<keyword evidence="1" id="KW-0472">Membrane</keyword>
<protein>
    <submittedName>
        <fullName evidence="2">Putative ORFan</fullName>
    </submittedName>
</protein>
<feature type="transmembrane region" description="Helical" evidence="1">
    <location>
        <begin position="22"/>
        <end position="39"/>
    </location>
</feature>
<evidence type="ECO:0000256" key="1">
    <source>
        <dbReference type="SAM" id="Phobius"/>
    </source>
</evidence>
<keyword evidence="1" id="KW-0812">Transmembrane</keyword>
<feature type="transmembrane region" description="Helical" evidence="1">
    <location>
        <begin position="51"/>
        <end position="73"/>
    </location>
</feature>
<sequence>MESIIIMGVLNNLLVIIKSPNFYVPIILAGILIVVGNLYQSTVQAKMKTVLFHYAGIHLDWWSVTHILLYIYFGYHFPDYFVEFLIIGTSWEIVESVMCKDSVQSLIKCDNLDSLICQIISKIKGCDYWYGKLDDIVMNMFGFLIGAWLSKKFKK</sequence>
<proteinExistence type="predicted"/>
<dbReference type="GeneID" id="80517765"/>
<dbReference type="EMBL" id="MF405918">
    <property type="protein sequence ID" value="QKU34443.1"/>
    <property type="molecule type" value="Genomic_DNA"/>
</dbReference>
<organism evidence="2">
    <name type="scientific">Tupanvirus deep ocean</name>
    <dbReference type="NCBI Taxonomy" id="2126984"/>
    <lineage>
        <taxon>Viruses</taxon>
        <taxon>Varidnaviria</taxon>
        <taxon>Bamfordvirae</taxon>
        <taxon>Nucleocytoviricota</taxon>
        <taxon>Megaviricetes</taxon>
        <taxon>Imitervirales</taxon>
        <taxon>Mimiviridae</taxon>
        <taxon>Megamimivirinae</taxon>
        <taxon>Tupanvirus</taxon>
        <taxon>Tupanvirus altamarinense</taxon>
    </lineage>
</organism>